<keyword evidence="4" id="KW-0547">Nucleotide-binding</keyword>
<dbReference type="InterPro" id="IPR057263">
    <property type="entry name" value="COR-B"/>
</dbReference>
<dbReference type="InterPro" id="IPR024743">
    <property type="entry name" value="Dynein_HC_stalk"/>
</dbReference>
<comment type="catalytic activity">
    <reaction evidence="8">
        <text>L-threonyl-[protein] + ATP = O-phospho-L-threonyl-[protein] + ADP + H(+)</text>
        <dbReference type="Rhea" id="RHEA:46608"/>
        <dbReference type="Rhea" id="RHEA-COMP:11060"/>
        <dbReference type="Rhea" id="RHEA-COMP:11605"/>
        <dbReference type="ChEBI" id="CHEBI:15378"/>
        <dbReference type="ChEBI" id="CHEBI:30013"/>
        <dbReference type="ChEBI" id="CHEBI:30616"/>
        <dbReference type="ChEBI" id="CHEBI:61977"/>
        <dbReference type="ChEBI" id="CHEBI:456216"/>
        <dbReference type="EC" id="2.7.11.1"/>
    </reaction>
</comment>
<protein>
    <recommendedName>
        <fullName evidence="1">non-specific serine/threonine protein kinase</fullName>
        <ecNumber evidence="1">2.7.11.1</ecNumber>
    </recommendedName>
</protein>
<dbReference type="GO" id="GO:0007165">
    <property type="term" value="P:signal transduction"/>
    <property type="evidence" value="ECO:0007669"/>
    <property type="project" value="InterPro"/>
</dbReference>
<dbReference type="SUPFAM" id="SSF52058">
    <property type="entry name" value="L domain-like"/>
    <property type="match status" value="1"/>
</dbReference>
<dbReference type="PANTHER" id="PTHR47508">
    <property type="entry name" value="SAM DOMAIN-CONTAINING PROTEIN-RELATED"/>
    <property type="match status" value="1"/>
</dbReference>
<feature type="compositionally biased region" description="Basic and acidic residues" evidence="11">
    <location>
        <begin position="3021"/>
        <end position="3035"/>
    </location>
</feature>
<sequence>MMEGVADTNDPQGETLDWGSLFEGLDVQNVYPVHTFSKFISEIEDDTDRHIATLDFSGIEQLTDYALCVLASAKGRLHETVHNISLMGCAHITNYGIQKLSEKFTKLKEINLEGCVKLTTLSICHLQKNCPDLVRVSCTRDQHLDTTLLSKVNNDNEKETRKSEKEAILKYCRNTWKLVILGEERAHFNITHFLESQKFTKIEESNILLHTKNFKVAATEEGEELALNIFECQMIKSFYPSVISENAVYVIVQDMMSNALNYQLHILSKLESVWAIDPGAPFILLLLYSNDNAKEHEEITRKVMTELLDLFKEQQKENNRIKEKYEEGSADMNFAEQIQFGRLLQTMEADNKYIVANVNIDTLEVQEHHLSENPTSQITKEDIAKLMEDWNANYWAPAIDGIQGLSKSDITELKSFSSPPSLVLQAMSCVTILFNLKPEWREIKKMLSNYLFINSMVNYEYMESLTEKIVRKLKPYMNDEQLTVKNLRMKSQVASVCFQWASAIYQWGIDVMPIYKQFKASSDGDEKKINSYPVKTGEEGYQSILNMIRSCTKTISTMNPTSVMQPISLQTFTPVWEKLTSLEDLPSIVDQHLLIEEHLKMADSHMEVDEHLKLLHKKGQLVYFPEAPYRQPVITDIQWFMDCAQRCNDSSEVEVQEMDMLCHCVKYTLDKRSITDRKDINGLWNNLKEIPEIPDETVVSDKVTGNRKPPFKPDVELVEKYEEDVVALFKDRDKFMPGVNVASEERVIIRLTSMLGLTPTEPVREWIKYEVLPSQHKQGTLLYFSKIEKPAVIFNVSWFLGYLTNADIGETKYANNKRVPALAPNVAVLNKPLLNEILQFKSRKGKAYVFHLVTQTFCHLGILVRIPPHGMRTKPEYFPYSHTHPKAFFRSIELESRFSQLVLKTHVWDDGPGEDEVQVSYRYRYTHGLPAALVQTLFQDFWKISDHVVLCWRYGILFRIGVVEVMVTHHIHASTTSSYLDVIARATKLYTMEKVSGPDSNPDEGLRTYFWSVMSQVLRLMDYHNNCYPFLHVKVGVDCQGECGSVGLPHSFYNHEVKRSESLQLACPKCDVKALSKDVLKYVQGRQRILPFHDWVESREKCSYCSRCTSHMTHNIQGINSASIDSVCECGQSGWLCKHCGICRSCCKEVWMQESSLFPSFINDVMVHTTKDRHIMRPLKGNILRAWGQTYISQCDLRFTEMAKFTVTLLQAAGIRIALEATSRQANKSDDGGIKENLNIEIDGSSSKLVEVKPHNELKVRNNITFSQHDVIELVAKDERYEVYGTQEILVTEIEVAVNGKMFHSCVIPANGCSVKVKSTNKSNGEPLAILEAASAPVVTADHFQPGKKLLLKNDIGNQWREATIHAINNGKLELCGQGTSVKVVSASSDNIMPLKSEWSFAMENRGLDIIQSDGDHQDMSSLHMVSEPLALFPRFNDAMSVYEPAERYKATATRCSIPLCSPWACKLSSKFDKIPRTFQHNHLDVLYTETLNVTLLPILSEILYFYNPCRKSLHNTAPKTMGFGFICQDFKDEARILSQEESVFEGAPALPPQHLLDQAMVPVDPEHFTLQQTLASLNSTKHNGSVFTKLYALINTTRALFSNKKMLRDVDHLCQVYPHLRSCKDHVSVSCIEGVREFLRLLHDTYILAVTLSHDNSQVAENLKLPLEQRKSCPVEAHKASIRSYTPGLAGGDLRGLVIASGVEKPPNGFLQGCPLLEYLVDRPLDLTAVHDKPEPNQDLKLEGGNLIWLTLSDSIPANLTSFTQLATLDISGCGLMRLPERLGELHCLKFLNISENFIRALPDSFCELNQLEILIFNGLPQQNKQVEASTLREAWLACCEDPDFNSVNSTQRSHTCTIAGEKITTYPRLFTSQEDPSRGGVPWQIFQLRRLAFVSLRCQGITVVPNQIGELKYLKAVHLSQCYLLESISGEIGHSNFKDINIDDCISLKTPPLEIVTQGNAQVVNYLKRLKLGSVECYRTKLMLVGLGGAGKTSLIRSLMSKDNGHKAPTKLGDNITDGIDISTWQVDAKHDQTLSYSVWDFAGQSLYYNTHQFFLSKRAVYLLIWNTRLGYEHAGLDFWLSSIQSHAPEAPIFIVGTHADKVSKSEIPQIDLKERYPSIEGFFKISSLTGKGVVELLDGINEATLKQPYIGERVPQAWIGLERALIKARSGDSILDWDRVVSMAEYQGINDKEVGQVIRFLNDLGVIQHFEKQRLRDKVVINPQWIVDVMSCIVSVHDNIIQDGKLQHKDVSTIWKKYQPELHDWLLHLTETFDLTFPLPDEEANIVPCLLPSARPKIDMPLLGPEEYERKLVYVFDYLPAGLFNRVQVRLCQYTDNALMWKNGSLLKKNNQMALITKFDQSKLQIEAMGVKPDNMILLIHEVIESLLYESFHGVKYKYMLPCKDCIKEEVNSPMMFTSDILRRVVDRRALFLQCHKHFHSISIQEVQAAILPSDANDFDLQIQNAVQGLDDLKQNFLHDIFFLYCQADIPADKSDESQLHPGKLMKDLEEAGYSCCFKENLTNVDVEDIMTAMQDSRHILVFISTDFVHDPICQSMYLHARNFLHKPTILAMVGTNRDWQNTNIGMMVSHQVYINMQRMSQYPDKLKELKSRLTQKAVKKNKSEKFDVFLSYCWSNSGSAVKAGKARGKPGSVGAGDPRLLKEQLEASGVKCWLDIEQVGENGLFEDIVNGIKNSKVIIACISDEYVSSANCQSEFRFAHITAGAPIVLAIMGTGCNWEATEIGLLSLGYPKYSFQAPNNAAFPHLLETCKETIQELKEKETEMNKNNTSDVKTKLSQNAYQELYELAQRKFLRQITMIDPHQTWHKQYPRLFVIDVYNESKSDTNTIPDEKDIPEMCFKFLCEHEGGWHTSKNCFRINLNKESVVDLLELCAPYLARIHMILKHSDVGLACLDVPAGKLIMETLERHTGSVNQLNNVYKILRQHIMHMDGNIQANAPYGGLARCQMPWSGKILWLCKEHQEETKSSVTSDMDPVAPFDHWREAAIIDQLKKLRAATEKSDTHGETTENMKPKIIRTSPHSESSVDHNASRTLPESPIPDESMKRSDSNVSNDIEFIDSGEGVHINGDRRRDLIGSQNDRYRPKRMAVAGKELSRACSIS</sequence>
<organism evidence="12 13">
    <name type="scientific">Owenia fusiformis</name>
    <name type="common">Polychaete worm</name>
    <dbReference type="NCBI Taxonomy" id="6347"/>
    <lineage>
        <taxon>Eukaryota</taxon>
        <taxon>Metazoa</taxon>
        <taxon>Spiralia</taxon>
        <taxon>Lophotrochozoa</taxon>
        <taxon>Annelida</taxon>
        <taxon>Polychaeta</taxon>
        <taxon>Sedentaria</taxon>
        <taxon>Canalipalpata</taxon>
        <taxon>Sabellida</taxon>
        <taxon>Oweniida</taxon>
        <taxon>Oweniidae</taxon>
        <taxon>Owenia</taxon>
    </lineage>
</organism>
<feature type="region of interest" description="Disordered" evidence="11">
    <location>
        <begin position="3021"/>
        <end position="3076"/>
    </location>
</feature>
<evidence type="ECO:0000256" key="10">
    <source>
        <dbReference type="SAM" id="Coils"/>
    </source>
</evidence>
<dbReference type="Gene3D" id="3.40.50.300">
    <property type="entry name" value="P-loop containing nucleotide triphosphate hydrolases"/>
    <property type="match status" value="1"/>
</dbReference>
<dbReference type="GO" id="GO:0005524">
    <property type="term" value="F:ATP binding"/>
    <property type="evidence" value="ECO:0007669"/>
    <property type="project" value="UniProtKB-KW"/>
</dbReference>
<dbReference type="SUPFAM" id="SSF52540">
    <property type="entry name" value="P-loop containing nucleoside triphosphate hydrolases"/>
    <property type="match status" value="1"/>
</dbReference>
<dbReference type="InterPro" id="IPR036388">
    <property type="entry name" value="WH-like_DNA-bd_sf"/>
</dbReference>
<feature type="coiled-coil region" evidence="10">
    <location>
        <begin position="304"/>
        <end position="331"/>
    </location>
</feature>
<dbReference type="Gene3D" id="1.10.10.10">
    <property type="entry name" value="Winged helix-like DNA-binding domain superfamily/Winged helix DNA-binding domain"/>
    <property type="match status" value="1"/>
</dbReference>
<evidence type="ECO:0000256" key="9">
    <source>
        <dbReference type="ARBA" id="ARBA00048679"/>
    </source>
</evidence>
<dbReference type="InterPro" id="IPR032171">
    <property type="entry name" value="COR-A"/>
</dbReference>
<evidence type="ECO:0000256" key="2">
    <source>
        <dbReference type="ARBA" id="ARBA00022679"/>
    </source>
</evidence>
<dbReference type="Pfam" id="PF16095">
    <property type="entry name" value="COR-A"/>
    <property type="match status" value="1"/>
</dbReference>
<dbReference type="InterPro" id="IPR035897">
    <property type="entry name" value="Toll_tir_struct_dom_sf"/>
</dbReference>
<dbReference type="Gene3D" id="3.30.310.200">
    <property type="match status" value="1"/>
</dbReference>
<dbReference type="Gene3D" id="3.30.70.1390">
    <property type="entry name" value="ROC domain from the Parkinson's disease-associated leucine-rich repeat kinase 2"/>
    <property type="match status" value="1"/>
</dbReference>
<dbReference type="Pfam" id="PF08477">
    <property type="entry name" value="Roc"/>
    <property type="match status" value="1"/>
</dbReference>
<keyword evidence="5" id="KW-0418">Kinase</keyword>
<dbReference type="SMART" id="SM00367">
    <property type="entry name" value="LRR_CC"/>
    <property type="match status" value="3"/>
</dbReference>
<dbReference type="Pfam" id="PF12777">
    <property type="entry name" value="MT"/>
    <property type="match status" value="1"/>
</dbReference>
<keyword evidence="2" id="KW-0808">Transferase</keyword>
<reference evidence="12" key="1">
    <citation type="submission" date="2022-03" db="EMBL/GenBank/DDBJ databases">
        <authorList>
            <person name="Martin C."/>
        </authorList>
    </citation>
    <scope>NUCLEOTIDE SEQUENCE</scope>
</reference>
<dbReference type="Pfam" id="PF25497">
    <property type="entry name" value="COR-B"/>
    <property type="match status" value="1"/>
</dbReference>
<dbReference type="OrthoDB" id="10252328at2759"/>
<accession>A0A8J1Y0Y1</accession>
<dbReference type="EC" id="2.7.11.1" evidence="1"/>
<evidence type="ECO:0000256" key="11">
    <source>
        <dbReference type="SAM" id="MobiDB-lite"/>
    </source>
</evidence>
<dbReference type="InterPro" id="IPR006553">
    <property type="entry name" value="Leu-rich_rpt_Cys-con_subtyp"/>
</dbReference>
<dbReference type="Proteomes" id="UP000749559">
    <property type="component" value="Unassembled WGS sequence"/>
</dbReference>
<keyword evidence="10" id="KW-0175">Coiled coil</keyword>
<dbReference type="InterPro" id="IPR027417">
    <property type="entry name" value="P-loop_NTPase"/>
</dbReference>
<dbReference type="Gene3D" id="1.20.920.60">
    <property type="match status" value="1"/>
</dbReference>
<evidence type="ECO:0000256" key="3">
    <source>
        <dbReference type="ARBA" id="ARBA00022737"/>
    </source>
</evidence>
<dbReference type="GO" id="GO:0016301">
    <property type="term" value="F:kinase activity"/>
    <property type="evidence" value="ECO:0007669"/>
    <property type="project" value="UniProtKB-KW"/>
</dbReference>
<dbReference type="Pfam" id="PF13676">
    <property type="entry name" value="TIR_2"/>
    <property type="match status" value="1"/>
</dbReference>
<keyword evidence="13" id="KW-1185">Reference proteome</keyword>
<dbReference type="PANTHER" id="PTHR47508:SF1">
    <property type="entry name" value="NON-SPECIFIC SERINE_THREONINE PROTEIN KINASE"/>
    <property type="match status" value="1"/>
</dbReference>
<dbReference type="InterPro" id="IPR032675">
    <property type="entry name" value="LRR_dom_sf"/>
</dbReference>
<evidence type="ECO:0000256" key="7">
    <source>
        <dbReference type="ARBA" id="ARBA00023134"/>
    </source>
</evidence>
<evidence type="ECO:0000256" key="6">
    <source>
        <dbReference type="ARBA" id="ARBA00022840"/>
    </source>
</evidence>
<evidence type="ECO:0000313" key="13">
    <source>
        <dbReference type="Proteomes" id="UP000749559"/>
    </source>
</evidence>
<dbReference type="Gene3D" id="3.40.50.10140">
    <property type="entry name" value="Toll/interleukin-1 receptor homology (TIR) domain"/>
    <property type="match status" value="2"/>
</dbReference>
<keyword evidence="3" id="KW-0677">Repeat</keyword>
<dbReference type="InterPro" id="IPR020859">
    <property type="entry name" value="ROC"/>
</dbReference>
<dbReference type="InterPro" id="IPR000157">
    <property type="entry name" value="TIR_dom"/>
</dbReference>
<dbReference type="SUPFAM" id="SSF52047">
    <property type="entry name" value="RNI-like"/>
    <property type="match status" value="1"/>
</dbReference>
<dbReference type="PRINTS" id="PR00449">
    <property type="entry name" value="RASTRNSFRMNG"/>
</dbReference>
<comment type="caution">
    <text evidence="12">The sequence shown here is derived from an EMBL/GenBank/DDBJ whole genome shotgun (WGS) entry which is preliminary data.</text>
</comment>
<name>A0A8J1Y0Y1_OWEFU</name>
<evidence type="ECO:0000256" key="4">
    <source>
        <dbReference type="ARBA" id="ARBA00022741"/>
    </source>
</evidence>
<keyword evidence="7" id="KW-0342">GTP-binding</keyword>
<keyword evidence="6" id="KW-0067">ATP-binding</keyword>
<dbReference type="Gene3D" id="3.80.10.10">
    <property type="entry name" value="Ribonuclease Inhibitor"/>
    <property type="match status" value="2"/>
</dbReference>
<gene>
    <name evidence="12" type="ORF">OFUS_LOCUS1745</name>
</gene>
<proteinExistence type="predicted"/>
<evidence type="ECO:0000256" key="5">
    <source>
        <dbReference type="ARBA" id="ARBA00022777"/>
    </source>
</evidence>
<evidence type="ECO:0000256" key="1">
    <source>
        <dbReference type="ARBA" id="ARBA00012513"/>
    </source>
</evidence>
<dbReference type="PROSITE" id="PS50104">
    <property type="entry name" value="TIR"/>
    <property type="match status" value="1"/>
</dbReference>
<dbReference type="SUPFAM" id="SSF52200">
    <property type="entry name" value="Toll/Interleukin receptor TIR domain"/>
    <property type="match status" value="2"/>
</dbReference>
<evidence type="ECO:0000313" key="12">
    <source>
        <dbReference type="EMBL" id="CAH1774243.1"/>
    </source>
</evidence>
<comment type="catalytic activity">
    <reaction evidence="9">
        <text>L-seryl-[protein] + ATP = O-phospho-L-seryl-[protein] + ADP + H(+)</text>
        <dbReference type="Rhea" id="RHEA:17989"/>
        <dbReference type="Rhea" id="RHEA-COMP:9863"/>
        <dbReference type="Rhea" id="RHEA-COMP:11604"/>
        <dbReference type="ChEBI" id="CHEBI:15378"/>
        <dbReference type="ChEBI" id="CHEBI:29999"/>
        <dbReference type="ChEBI" id="CHEBI:30616"/>
        <dbReference type="ChEBI" id="CHEBI:83421"/>
        <dbReference type="ChEBI" id="CHEBI:456216"/>
        <dbReference type="EC" id="2.7.11.1"/>
    </reaction>
</comment>
<dbReference type="PROSITE" id="PS51424">
    <property type="entry name" value="ROC"/>
    <property type="match status" value="1"/>
</dbReference>
<dbReference type="EMBL" id="CAIIXF020000001">
    <property type="protein sequence ID" value="CAH1774243.1"/>
    <property type="molecule type" value="Genomic_DNA"/>
</dbReference>
<evidence type="ECO:0000256" key="8">
    <source>
        <dbReference type="ARBA" id="ARBA00047899"/>
    </source>
</evidence>